<accession>A0ABQ0ET50</accession>
<dbReference type="Proteomes" id="UP001623349">
    <property type="component" value="Unassembled WGS sequence"/>
</dbReference>
<evidence type="ECO:0000313" key="1">
    <source>
        <dbReference type="EMBL" id="GAB1290078.1"/>
    </source>
</evidence>
<comment type="caution">
    <text evidence="1">The sequence shown here is derived from an EMBL/GenBank/DDBJ whole genome shotgun (WGS) entry which is preliminary data.</text>
</comment>
<name>A0ABQ0ET50_APOSI</name>
<gene>
    <name evidence="1" type="ORF">APTSU1_000530800</name>
</gene>
<proteinExistence type="predicted"/>
<organism evidence="1 2">
    <name type="scientific">Apodemus speciosus</name>
    <name type="common">Large Japanese field mouse</name>
    <dbReference type="NCBI Taxonomy" id="105296"/>
    <lineage>
        <taxon>Eukaryota</taxon>
        <taxon>Metazoa</taxon>
        <taxon>Chordata</taxon>
        <taxon>Craniata</taxon>
        <taxon>Vertebrata</taxon>
        <taxon>Euteleostomi</taxon>
        <taxon>Mammalia</taxon>
        <taxon>Eutheria</taxon>
        <taxon>Euarchontoglires</taxon>
        <taxon>Glires</taxon>
        <taxon>Rodentia</taxon>
        <taxon>Myomorpha</taxon>
        <taxon>Muroidea</taxon>
        <taxon>Muridae</taxon>
        <taxon>Murinae</taxon>
        <taxon>Apodemus</taxon>
    </lineage>
</organism>
<protein>
    <submittedName>
        <fullName evidence="1">Uncharacterized protein</fullName>
    </submittedName>
</protein>
<evidence type="ECO:0000313" key="2">
    <source>
        <dbReference type="Proteomes" id="UP001623349"/>
    </source>
</evidence>
<sequence length="39" mass="4409">MRRILSAEDRDCTEERLLLQCTGAVPWGLCHTSKEGFSV</sequence>
<dbReference type="EMBL" id="BAAFST010000005">
    <property type="protein sequence ID" value="GAB1290078.1"/>
    <property type="molecule type" value="Genomic_DNA"/>
</dbReference>
<reference evidence="1 2" key="1">
    <citation type="submission" date="2024-08" db="EMBL/GenBank/DDBJ databases">
        <title>The draft genome of Apodemus speciosus.</title>
        <authorList>
            <person name="Nabeshima K."/>
            <person name="Suzuki S."/>
            <person name="Onuma M."/>
        </authorList>
    </citation>
    <scope>NUCLEOTIDE SEQUENCE [LARGE SCALE GENOMIC DNA]</scope>
    <source>
        <strain evidence="1">IB14-021</strain>
    </source>
</reference>
<keyword evidence="2" id="KW-1185">Reference proteome</keyword>